<organism evidence="2 3">
    <name type="scientific">Photobacterium pectinilyticum</name>
    <dbReference type="NCBI Taxonomy" id="2906793"/>
    <lineage>
        <taxon>Bacteria</taxon>
        <taxon>Pseudomonadati</taxon>
        <taxon>Pseudomonadota</taxon>
        <taxon>Gammaproteobacteria</taxon>
        <taxon>Vibrionales</taxon>
        <taxon>Vibrionaceae</taxon>
        <taxon>Photobacterium</taxon>
    </lineage>
</organism>
<feature type="coiled-coil region" evidence="1">
    <location>
        <begin position="44"/>
        <end position="78"/>
    </location>
</feature>
<evidence type="ECO:0000313" key="3">
    <source>
        <dbReference type="Proteomes" id="UP001524460"/>
    </source>
</evidence>
<evidence type="ECO:0000313" key="2">
    <source>
        <dbReference type="EMBL" id="MCQ1059280.1"/>
    </source>
</evidence>
<sequence>MLDFANSRALKSKQAKVTTASNTIKDVVLVDLVELYSSSEIELLQQALQLIDSGKKRIQCLKEKRKQEEKQRESVEKTLHDAAYSKALLALNAMSLSELYMLSVCFSYSSTTVVELIQDYDHQHYLASVQRWLDTGGPDEMHFEQSPEEVREEWQCGIASAAVEAISWPCLKYHRNYQDSVVTYMAPQGTSDDFPQSIYNTVIEKNQSNLTTDCLTVINAIAAYENNVEKVRKIIEKLGQ</sequence>
<keyword evidence="3" id="KW-1185">Reference proteome</keyword>
<dbReference type="RefSeq" id="WP_255043315.1">
    <property type="nucleotide sequence ID" value="NZ_JANEYT010000033.1"/>
</dbReference>
<protein>
    <submittedName>
        <fullName evidence="2">Uncharacterized protein</fullName>
    </submittedName>
</protein>
<name>A0ABT1N3E9_9GAMM</name>
<comment type="caution">
    <text evidence="2">The sequence shown here is derived from an EMBL/GenBank/DDBJ whole genome shotgun (WGS) entry which is preliminary data.</text>
</comment>
<dbReference type="EMBL" id="JANEYT010000033">
    <property type="protein sequence ID" value="MCQ1059280.1"/>
    <property type="molecule type" value="Genomic_DNA"/>
</dbReference>
<dbReference type="Proteomes" id="UP001524460">
    <property type="component" value="Unassembled WGS sequence"/>
</dbReference>
<reference evidence="2 3" key="1">
    <citation type="submission" date="2022-07" db="EMBL/GenBank/DDBJ databases">
        <title>Photobacterium pectinilyticum sp. nov., a marine bacterium isolated from surface seawater of Qingdao offshore.</title>
        <authorList>
            <person name="Wang X."/>
        </authorList>
    </citation>
    <scope>NUCLEOTIDE SEQUENCE [LARGE SCALE GENOMIC DNA]</scope>
    <source>
        <strain evidence="2 3">ZSDE20</strain>
    </source>
</reference>
<proteinExistence type="predicted"/>
<accession>A0ABT1N3E9</accession>
<gene>
    <name evidence="2" type="ORF">NHN17_14600</name>
</gene>
<keyword evidence="1" id="KW-0175">Coiled coil</keyword>
<evidence type="ECO:0000256" key="1">
    <source>
        <dbReference type="SAM" id="Coils"/>
    </source>
</evidence>